<dbReference type="PIRSF" id="PIRSF033909">
    <property type="entry name" value="UCP033909"/>
    <property type="match status" value="1"/>
</dbReference>
<dbReference type="SUPFAM" id="SSF53474">
    <property type="entry name" value="alpha/beta-Hydrolases"/>
    <property type="match status" value="1"/>
</dbReference>
<reference evidence="3" key="1">
    <citation type="journal article" date="2019" name="Int. J. Syst. Evol. Microbiol.">
        <title>The Global Catalogue of Microorganisms (GCM) 10K type strain sequencing project: providing services to taxonomists for standard genome sequencing and annotation.</title>
        <authorList>
            <consortium name="The Broad Institute Genomics Platform"/>
            <consortium name="The Broad Institute Genome Sequencing Center for Infectious Disease"/>
            <person name="Wu L."/>
            <person name="Ma J."/>
        </authorList>
    </citation>
    <scope>NUCLEOTIDE SEQUENCE [LARGE SCALE GENOMIC DNA]</scope>
    <source>
        <strain evidence="3">KCTC 62192</strain>
    </source>
</reference>
<evidence type="ECO:0000256" key="1">
    <source>
        <dbReference type="SAM" id="SignalP"/>
    </source>
</evidence>
<organism evidence="2 3">
    <name type="scientific">Acidimangrovimonas pyrenivorans</name>
    <dbReference type="NCBI Taxonomy" id="2030798"/>
    <lineage>
        <taxon>Bacteria</taxon>
        <taxon>Pseudomonadati</taxon>
        <taxon>Pseudomonadota</taxon>
        <taxon>Alphaproteobacteria</taxon>
        <taxon>Rhodobacterales</taxon>
        <taxon>Paracoccaceae</taxon>
        <taxon>Acidimangrovimonas</taxon>
    </lineage>
</organism>
<proteinExistence type="predicted"/>
<protein>
    <submittedName>
        <fullName evidence="2">Alpha/beta hydrolase</fullName>
    </submittedName>
</protein>
<comment type="caution">
    <text evidence="2">The sequence shown here is derived from an EMBL/GenBank/DDBJ whole genome shotgun (WGS) entry which is preliminary data.</text>
</comment>
<keyword evidence="3" id="KW-1185">Reference proteome</keyword>
<dbReference type="PROSITE" id="PS51257">
    <property type="entry name" value="PROKAR_LIPOPROTEIN"/>
    <property type="match status" value="1"/>
</dbReference>
<dbReference type="InterPro" id="IPR010297">
    <property type="entry name" value="DUF900_hydrolase"/>
</dbReference>
<dbReference type="EMBL" id="JBHRSK010000016">
    <property type="protein sequence ID" value="MFC2969998.1"/>
    <property type="molecule type" value="Genomic_DNA"/>
</dbReference>
<evidence type="ECO:0000313" key="3">
    <source>
        <dbReference type="Proteomes" id="UP001595443"/>
    </source>
</evidence>
<dbReference type="InterPro" id="IPR014586">
    <property type="entry name" value="UCP033909"/>
</dbReference>
<gene>
    <name evidence="2" type="ORF">ACFOES_18020</name>
</gene>
<feature type="chain" id="PRO_5046791084" evidence="1">
    <location>
        <begin position="23"/>
        <end position="367"/>
    </location>
</feature>
<feature type="signal peptide" evidence="1">
    <location>
        <begin position="1"/>
        <end position="22"/>
    </location>
</feature>
<dbReference type="Gene3D" id="3.40.50.1820">
    <property type="entry name" value="alpha/beta hydrolase"/>
    <property type="match status" value="1"/>
</dbReference>
<dbReference type="InterPro" id="IPR029058">
    <property type="entry name" value="AB_hydrolase_fold"/>
</dbReference>
<dbReference type="GO" id="GO:0016787">
    <property type="term" value="F:hydrolase activity"/>
    <property type="evidence" value="ECO:0007669"/>
    <property type="project" value="UniProtKB-KW"/>
</dbReference>
<accession>A0ABV7AKQ9</accession>
<evidence type="ECO:0000313" key="2">
    <source>
        <dbReference type="EMBL" id="MFC2969998.1"/>
    </source>
</evidence>
<dbReference type="Proteomes" id="UP001595443">
    <property type="component" value="Unassembled WGS sequence"/>
</dbReference>
<name>A0ABV7AKQ9_9RHOB</name>
<dbReference type="Pfam" id="PF05990">
    <property type="entry name" value="DUF900"/>
    <property type="match status" value="1"/>
</dbReference>
<dbReference type="PANTHER" id="PTHR36513">
    <property type="entry name" value="ABC TRANSMEMBRANE TYPE-1 DOMAIN-CONTAINING PROTEIN"/>
    <property type="match status" value="1"/>
</dbReference>
<keyword evidence="2" id="KW-0378">Hydrolase</keyword>
<dbReference type="RefSeq" id="WP_377834755.1">
    <property type="nucleotide sequence ID" value="NZ_JBHRSK010000016.1"/>
</dbReference>
<sequence>MFRIRLAVLFCLALAACAPRPATVVLPEAAQVGKVETLLYATTRNPEPAGKYGSDRVYKPLYGQLEVAIPPSHTPGKLEVSGGVPDPKRDFALAGEQRFDGEAMFRARLARQLRARPPGQREVVLFVHGFNVNFAEGAFRLAQLVDDFDIGGVPVYFSWSSAAKVLGYEHDRDSALFARDALERTIKDARAAGAESILLAAHSMGAFLAVETLRQMAIENPALPRRAVNAVVLISPDIDVDVFHSQAWRMGRLPQPFVIFVSTKDRALRLSAMLSGAQHQLGNLKTISQVADLPVTVFNVTKFSNGADLNHFTLGNSPALIRLFRNAGAVNDYIQRDRSGRTGLLPGTVLAVQKATEILLEPLSITQ</sequence>
<keyword evidence="1" id="KW-0732">Signal</keyword>
<dbReference type="PANTHER" id="PTHR36513:SF1">
    <property type="entry name" value="TRANSMEMBRANE PROTEIN"/>
    <property type="match status" value="1"/>
</dbReference>